<comment type="caution">
    <text evidence="1">The sequence shown here is derived from an EMBL/GenBank/DDBJ whole genome shotgun (WGS) entry which is preliminary data.</text>
</comment>
<dbReference type="AlphaFoldDB" id="A0A1J4TBZ1"/>
<accession>A0A1J4TBZ1</accession>
<dbReference type="Proteomes" id="UP000182860">
    <property type="component" value="Unassembled WGS sequence"/>
</dbReference>
<dbReference type="EMBL" id="MNUV01000009">
    <property type="protein sequence ID" value="OIO08325.1"/>
    <property type="molecule type" value="Genomic_DNA"/>
</dbReference>
<reference evidence="1 2" key="1">
    <citation type="journal article" date="2016" name="Environ. Microbiol.">
        <title>Genomic resolution of a cold subsurface aquifer community provides metabolic insights for novel microbes adapted to high CO concentrations.</title>
        <authorList>
            <person name="Probst A.J."/>
            <person name="Castelle C.J."/>
            <person name="Singh A."/>
            <person name="Brown C.T."/>
            <person name="Anantharaman K."/>
            <person name="Sharon I."/>
            <person name="Hug L.A."/>
            <person name="Burstein D."/>
            <person name="Emerson J.B."/>
            <person name="Thomas B.C."/>
            <person name="Banfield J.F."/>
        </authorList>
    </citation>
    <scope>NUCLEOTIDE SEQUENCE [LARGE SCALE GENOMIC DNA]</scope>
    <source>
        <strain evidence="1">CG1_02_41_21</strain>
    </source>
</reference>
<proteinExistence type="predicted"/>
<protein>
    <submittedName>
        <fullName evidence="1">Uncharacterized protein</fullName>
    </submittedName>
</protein>
<evidence type="ECO:0000313" key="2">
    <source>
        <dbReference type="Proteomes" id="UP000182860"/>
    </source>
</evidence>
<organism evidence="1 2">
    <name type="scientific">Candidatus Falkowbacteria bacterium CG1_02_41_21</name>
    <dbReference type="NCBI Taxonomy" id="1805147"/>
    <lineage>
        <taxon>Bacteria</taxon>
        <taxon>Candidatus Falkowiibacteriota</taxon>
    </lineage>
</organism>
<name>A0A1J4TBZ1_9BACT</name>
<sequence>MNDKKDFATSDLTGGTLNALVKNIMRQLGVDDPIEAVRLVNSGECVVSRPACRFRERDGVIYFTVTSDGTTGEEWIARLEKNNFQVGNYAKSLLRSADFKPTGGVTTEIAVLKGMLFNDSDRITKKIRAAADSRQLTKPNAEVACLIREMFPDKELEAMGLVYIVTMHEPIKNSGGGLGLLGVDRGGDGRWLYTYYDNPSYRWDQTVGFAFVVSQVSPQC</sequence>
<gene>
    <name evidence="1" type="ORF">AUJ35_00390</name>
</gene>
<evidence type="ECO:0000313" key="1">
    <source>
        <dbReference type="EMBL" id="OIO08325.1"/>
    </source>
</evidence>